<feature type="region of interest" description="Disordered" evidence="1">
    <location>
        <begin position="1"/>
        <end position="73"/>
    </location>
</feature>
<dbReference type="PANTHER" id="PTHR38033:SF1">
    <property type="entry name" value="DOTU FAMILY TYPE IV_VI SECRETION SYSTEM PROTEIN"/>
    <property type="match status" value="1"/>
</dbReference>
<evidence type="ECO:0000256" key="2">
    <source>
        <dbReference type="SAM" id="Phobius"/>
    </source>
</evidence>
<dbReference type="NCBIfam" id="NF038228">
    <property type="entry name" value="IcmH_DotU_IVB"/>
    <property type="match status" value="1"/>
</dbReference>
<evidence type="ECO:0000256" key="1">
    <source>
        <dbReference type="SAM" id="MobiDB-lite"/>
    </source>
</evidence>
<accession>A0A2K9LSB2</accession>
<dbReference type="Pfam" id="PF09850">
    <property type="entry name" value="DotU"/>
    <property type="match status" value="1"/>
</dbReference>
<keyword evidence="2" id="KW-0812">Transmembrane</keyword>
<dbReference type="Gene3D" id="1.25.40.590">
    <property type="entry name" value="Type IV / VI secretion system, DotU"/>
    <property type="match status" value="1"/>
</dbReference>
<evidence type="ECO:0000259" key="3">
    <source>
        <dbReference type="Pfam" id="PF09850"/>
    </source>
</evidence>
<keyword evidence="5" id="KW-1185">Reference proteome</keyword>
<feature type="transmembrane region" description="Helical" evidence="2">
    <location>
        <begin position="277"/>
        <end position="301"/>
    </location>
</feature>
<feature type="compositionally biased region" description="Pro residues" evidence="1">
    <location>
        <begin position="38"/>
        <end position="60"/>
    </location>
</feature>
<evidence type="ECO:0000313" key="5">
    <source>
        <dbReference type="Proteomes" id="UP000235116"/>
    </source>
</evidence>
<dbReference type="PANTHER" id="PTHR38033">
    <property type="entry name" value="MEMBRANE PROTEIN-RELATED"/>
    <property type="match status" value="1"/>
</dbReference>
<dbReference type="Proteomes" id="UP000235116">
    <property type="component" value="Chromosome"/>
</dbReference>
<proteinExistence type="predicted"/>
<name>A0A2K9LSB2_9GAMM</name>
<dbReference type="KEGG" id="kak:Kalk_18725"/>
<feature type="domain" description="Type IV / VI secretion system DotU" evidence="3">
    <location>
        <begin position="98"/>
        <end position="299"/>
    </location>
</feature>
<keyword evidence="2" id="KW-0472">Membrane</keyword>
<dbReference type="EMBL" id="CP022684">
    <property type="protein sequence ID" value="AUM14335.1"/>
    <property type="molecule type" value="Genomic_DNA"/>
</dbReference>
<dbReference type="NCBIfam" id="TIGR03349">
    <property type="entry name" value="IV_VI_DotU"/>
    <property type="match status" value="1"/>
</dbReference>
<protein>
    <recommendedName>
        <fullName evidence="3">Type IV / VI secretion system DotU domain-containing protein</fullName>
    </recommendedName>
</protein>
<gene>
    <name evidence="4" type="ORF">Kalk_18725</name>
</gene>
<keyword evidence="2" id="KW-1133">Transmembrane helix</keyword>
<dbReference type="InterPro" id="IPR038522">
    <property type="entry name" value="T4/T6SS_DotU_sf"/>
</dbReference>
<dbReference type="RefSeq" id="WP_101895709.1">
    <property type="nucleotide sequence ID" value="NZ_CP022684.1"/>
</dbReference>
<dbReference type="InterPro" id="IPR017732">
    <property type="entry name" value="T4/T6SS_DotU"/>
</dbReference>
<organism evidence="4 5">
    <name type="scientific">Ketobacter alkanivorans</name>
    <dbReference type="NCBI Taxonomy" id="1917421"/>
    <lineage>
        <taxon>Bacteria</taxon>
        <taxon>Pseudomonadati</taxon>
        <taxon>Pseudomonadota</taxon>
        <taxon>Gammaproteobacteria</taxon>
        <taxon>Pseudomonadales</taxon>
        <taxon>Ketobacteraceae</taxon>
        <taxon>Ketobacter</taxon>
    </lineage>
</organism>
<evidence type="ECO:0000313" key="4">
    <source>
        <dbReference type="EMBL" id="AUM14335.1"/>
    </source>
</evidence>
<dbReference type="OrthoDB" id="345640at2"/>
<sequence>MSTEDKTLVQIRNADGVSQAAHPIAGGFARPNPGGRSKPPPVSPQPEPAPSPSWPPPSSPPQAAAGNSGFFQPGSQAGVIAGQGWGYGVQQGRALDNPLLAASSGLLERMAQLSAQNEAHDVMSYRDGCVQQLQIFDQQLLHNDSSEETRYYARYVLCTVMDELVNKTHWGSGVWSNQSLLSQFHGETGGGERFFQLLEYLQQSPAKNLHLLELMYVCLGLGFEGKYRLDARGYAQLEALRDNLFHLIRMQKGEPERDLSPHWQRVTQRRNPLSRYLPLWVVVAVVGVLMLGTYSGFSYLLNERSSALLTELERPLSDDANH</sequence>
<reference evidence="5" key="1">
    <citation type="submission" date="2017-08" db="EMBL/GenBank/DDBJ databases">
        <title>Direct submision.</title>
        <authorList>
            <person name="Kim S.-J."/>
            <person name="Rhee S.-K."/>
        </authorList>
    </citation>
    <scope>NUCLEOTIDE SEQUENCE [LARGE SCALE GENOMIC DNA]</scope>
    <source>
        <strain evidence="5">GI5</strain>
    </source>
</reference>
<dbReference type="AlphaFoldDB" id="A0A2K9LSB2"/>